<feature type="domain" description="UBA" evidence="2">
    <location>
        <begin position="51"/>
        <end position="92"/>
    </location>
</feature>
<dbReference type="InterPro" id="IPR039725">
    <property type="entry name" value="CC2D1A/B"/>
</dbReference>
<dbReference type="PANTHER" id="PTHR13076:SF9">
    <property type="entry name" value="COILED-COIL AND C2 DOMAIN-CONTAINING PROTEIN 1-LIKE"/>
    <property type="match status" value="1"/>
</dbReference>
<dbReference type="GO" id="GO:0001227">
    <property type="term" value="F:DNA-binding transcription repressor activity, RNA polymerase II-specific"/>
    <property type="evidence" value="ECO:0007669"/>
    <property type="project" value="InterPro"/>
</dbReference>
<dbReference type="InterPro" id="IPR006608">
    <property type="entry name" value="CC2D1A/B_DM14"/>
</dbReference>
<feature type="compositionally biased region" description="Pro residues" evidence="1">
    <location>
        <begin position="30"/>
        <end position="53"/>
    </location>
</feature>
<feature type="region of interest" description="Disordered" evidence="1">
    <location>
        <begin position="1"/>
        <end position="55"/>
    </location>
</feature>
<accession>A0A433Q633</accession>
<dbReference type="Proteomes" id="UP000274822">
    <property type="component" value="Unassembled WGS sequence"/>
</dbReference>
<feature type="compositionally biased region" description="Pro residues" evidence="1">
    <location>
        <begin position="687"/>
        <end position="700"/>
    </location>
</feature>
<gene>
    <name evidence="3" type="ORF">BC938DRAFT_472446</name>
</gene>
<proteinExistence type="predicted"/>
<feature type="region of interest" description="Disordered" evidence="1">
    <location>
        <begin position="93"/>
        <end position="222"/>
    </location>
</feature>
<feature type="compositionally biased region" description="Pro residues" evidence="1">
    <location>
        <begin position="186"/>
        <end position="219"/>
    </location>
</feature>
<evidence type="ECO:0000256" key="1">
    <source>
        <dbReference type="SAM" id="MobiDB-lite"/>
    </source>
</evidence>
<keyword evidence="4" id="KW-1185">Reference proteome</keyword>
<feature type="region of interest" description="Disordered" evidence="1">
    <location>
        <begin position="652"/>
        <end position="733"/>
    </location>
</feature>
<name>A0A433Q633_9FUNG</name>
<evidence type="ECO:0000313" key="4">
    <source>
        <dbReference type="Proteomes" id="UP000274822"/>
    </source>
</evidence>
<dbReference type="SUPFAM" id="SSF46934">
    <property type="entry name" value="UBA-like"/>
    <property type="match status" value="1"/>
</dbReference>
<evidence type="ECO:0000313" key="3">
    <source>
        <dbReference type="EMBL" id="RUS25235.1"/>
    </source>
</evidence>
<protein>
    <recommendedName>
        <fullName evidence="2">UBA domain-containing protein</fullName>
    </recommendedName>
</protein>
<feature type="compositionally biased region" description="Low complexity" evidence="1">
    <location>
        <begin position="104"/>
        <end position="122"/>
    </location>
</feature>
<feature type="compositionally biased region" description="Polar residues" evidence="1">
    <location>
        <begin position="157"/>
        <end position="168"/>
    </location>
</feature>
<dbReference type="PROSITE" id="PS50030">
    <property type="entry name" value="UBA"/>
    <property type="match status" value="1"/>
</dbReference>
<dbReference type="EMBL" id="RBNJ01013554">
    <property type="protein sequence ID" value="RUS25235.1"/>
    <property type="molecule type" value="Genomic_DNA"/>
</dbReference>
<feature type="compositionally biased region" description="Basic and acidic residues" evidence="1">
    <location>
        <begin position="128"/>
        <end position="145"/>
    </location>
</feature>
<evidence type="ECO:0000259" key="2">
    <source>
        <dbReference type="PROSITE" id="PS50030"/>
    </source>
</evidence>
<feature type="compositionally biased region" description="Low complexity" evidence="1">
    <location>
        <begin position="701"/>
        <end position="720"/>
    </location>
</feature>
<dbReference type="PANTHER" id="PTHR13076">
    <property type="entry name" value="COILED-COIL AND C2 DOMAIN-CONTAINING PROTEIN 1-LIKE"/>
    <property type="match status" value="1"/>
</dbReference>
<dbReference type="InterPro" id="IPR009060">
    <property type="entry name" value="UBA-like_sf"/>
</dbReference>
<sequence>MNDPALLSQLEGLGGIDEPTAPAAATGPTQPAPAPRPVVVSVPPPAKASPPSAPSGKVVELMNIGFSQRQATVALAKYDENLERATNFLLDGGGNDVGEEGESESVTVVEESVSVKVTKKTSPPSPPLKEEKLLVDLGADSREPVPPEQKPVLPANNGLQNLSFNTNDISSTIPSSSEIPIVSQKPPSPTPVISPPQPPSPRPTVPTRAPPATPRPPPVDTSRLESLLSLRQQQYKKAALHYKGLGNLSAAKRMLTVSKELLAMTVAVKKGEVGDLAKVEREVPSEPDMEMGSGMEQQQQQQWREVGEVNLFKGVIETGELLVINVLTLSVFINRRAHPQLPTYEQLESTLTYQINTCHNLALQYRAPTSTPTKKTSAASAPPSNNPFRVLEKTFAADLVSLRSLRDHSKPLPHFHYQDVAYKERNVNPDITSQDLEIRIIRASALGNHEIAPREVEAFVAFDLNGWPPEGPQASMGKGETPIAAKGMDPGMCRKRLIFIMAILSVRFSSCAEFNFSTFIPINRVNRAFSRYVARKKAMFEVFHNKYAYGFMRRPVSLGKMTIEMEPLLTKSTIEGVYELQDSNRKRTGGKLEIRIALSEPLNGDDIVTKQEKWLVIDDFNTNIYSFLASAGFISSAAAAAAASRPRTVVSSSQAQAIPSQPQTPVRVATPVASSDPPLTPRTQQPSAPPEQVAPPPTSPQTPAKVQQQPVQAKQASKPAAKAEDGQDDPLEQAEEELNSVDNLVSNVVLEQELNTVNGQIAVLTARGQPIPDDLTDRKQAIDIKMNLLVIQVQTGQLTMDDYLRNVEARIEKDGKLAVVFKNVGRLDLAKVAIKRRKMMKDEVDEVRAAMAAAEAEGEE</sequence>
<organism evidence="3 4">
    <name type="scientific">Jimgerdemannia flammicorona</name>
    <dbReference type="NCBI Taxonomy" id="994334"/>
    <lineage>
        <taxon>Eukaryota</taxon>
        <taxon>Fungi</taxon>
        <taxon>Fungi incertae sedis</taxon>
        <taxon>Mucoromycota</taxon>
        <taxon>Mucoromycotina</taxon>
        <taxon>Endogonomycetes</taxon>
        <taxon>Endogonales</taxon>
        <taxon>Endogonaceae</taxon>
        <taxon>Jimgerdemannia</taxon>
    </lineage>
</organism>
<dbReference type="Gene3D" id="1.10.8.10">
    <property type="entry name" value="DNA helicase RuvA subunit, C-terminal domain"/>
    <property type="match status" value="1"/>
</dbReference>
<dbReference type="InterPro" id="IPR015940">
    <property type="entry name" value="UBA"/>
</dbReference>
<feature type="compositionally biased region" description="Low complexity" evidence="1">
    <location>
        <begin position="169"/>
        <end position="183"/>
    </location>
</feature>
<reference evidence="3 4" key="1">
    <citation type="journal article" date="2018" name="New Phytol.">
        <title>Phylogenomics of Endogonaceae and evolution of mycorrhizas within Mucoromycota.</title>
        <authorList>
            <person name="Chang Y."/>
            <person name="Desiro A."/>
            <person name="Na H."/>
            <person name="Sandor L."/>
            <person name="Lipzen A."/>
            <person name="Clum A."/>
            <person name="Barry K."/>
            <person name="Grigoriev I.V."/>
            <person name="Martin F.M."/>
            <person name="Stajich J.E."/>
            <person name="Smith M.E."/>
            <person name="Bonito G."/>
            <person name="Spatafora J.W."/>
        </authorList>
    </citation>
    <scope>NUCLEOTIDE SEQUENCE [LARGE SCALE GENOMIC DNA]</scope>
    <source>
        <strain evidence="3 4">AD002</strain>
    </source>
</reference>
<feature type="compositionally biased region" description="Low complexity" evidence="1">
    <location>
        <begin position="19"/>
        <end position="29"/>
    </location>
</feature>
<dbReference type="SMART" id="SM00685">
    <property type="entry name" value="DM14"/>
    <property type="match status" value="1"/>
</dbReference>
<comment type="caution">
    <text evidence="3">The sequence shown here is derived from an EMBL/GenBank/DDBJ whole genome shotgun (WGS) entry which is preliminary data.</text>
</comment>
<feature type="compositionally biased region" description="Low complexity" evidence="1">
    <location>
        <begin position="652"/>
        <end position="663"/>
    </location>
</feature>
<dbReference type="SMART" id="SM00165">
    <property type="entry name" value="UBA"/>
    <property type="match status" value="1"/>
</dbReference>
<dbReference type="AlphaFoldDB" id="A0A433Q633"/>